<dbReference type="Gene3D" id="2.60.40.1090">
    <property type="entry name" value="Fimbrial-type adhesion domain"/>
    <property type="match status" value="1"/>
</dbReference>
<evidence type="ECO:0000259" key="1">
    <source>
        <dbReference type="Pfam" id="PF00419"/>
    </source>
</evidence>
<feature type="domain" description="Fimbrial-type adhesion" evidence="1">
    <location>
        <begin position="58"/>
        <end position="191"/>
    </location>
</feature>
<dbReference type="PANTHER" id="PTHR33420:SF34">
    <property type="entry name" value="MINOR FIMBRIAL SUBUNIT"/>
    <property type="match status" value="1"/>
</dbReference>
<dbReference type="Proteomes" id="UP000195840">
    <property type="component" value="Unassembled WGS sequence"/>
</dbReference>
<gene>
    <name evidence="2" type="ORF">CBW52_13975</name>
</gene>
<keyword evidence="3" id="KW-1185">Reference proteome</keyword>
<evidence type="ECO:0000313" key="2">
    <source>
        <dbReference type="EMBL" id="OVZ79671.1"/>
    </source>
</evidence>
<dbReference type="InterPro" id="IPR036937">
    <property type="entry name" value="Adhesion_dom_fimbrial_sf"/>
</dbReference>
<protein>
    <submittedName>
        <fullName evidence="2">Exotoxin</fullName>
    </submittedName>
</protein>
<proteinExistence type="predicted"/>
<dbReference type="EMBL" id="NHOG01000016">
    <property type="protein sequence ID" value="OVZ79671.1"/>
    <property type="molecule type" value="Genomic_DNA"/>
</dbReference>
<dbReference type="InterPro" id="IPR050263">
    <property type="entry name" value="Bact_Fimbrial_Adh_Pro"/>
</dbReference>
<dbReference type="GO" id="GO:0043709">
    <property type="term" value="P:cell adhesion involved in single-species biofilm formation"/>
    <property type="evidence" value="ECO:0007669"/>
    <property type="project" value="TreeGrafter"/>
</dbReference>
<dbReference type="AlphaFoldDB" id="A0AB73NIF0"/>
<dbReference type="SUPFAM" id="SSF49401">
    <property type="entry name" value="Bacterial adhesins"/>
    <property type="match status" value="1"/>
</dbReference>
<name>A0AB73NIF0_YERKR</name>
<evidence type="ECO:0000313" key="3">
    <source>
        <dbReference type="Proteomes" id="UP000195840"/>
    </source>
</evidence>
<dbReference type="InterPro" id="IPR000259">
    <property type="entry name" value="Adhesion_dom_fimbrial"/>
</dbReference>
<reference evidence="2 3" key="1">
    <citation type="submission" date="2017-05" db="EMBL/GenBank/DDBJ databases">
        <title>Whole genome sequencing of Yersinia kristensenii.</title>
        <authorList>
            <person name="Campioni F."/>
        </authorList>
    </citation>
    <scope>NUCLEOTIDE SEQUENCE [LARGE SCALE GENOMIC DNA]</scope>
    <source>
        <strain evidence="2 3">CFSAN060538</strain>
    </source>
</reference>
<dbReference type="Pfam" id="PF00419">
    <property type="entry name" value="Fimbrial"/>
    <property type="match status" value="1"/>
</dbReference>
<accession>A0AB73NIF0</accession>
<dbReference type="InterPro" id="IPR008966">
    <property type="entry name" value="Adhesion_dom_sf"/>
</dbReference>
<sequence>MNKEYGMTVVFRGIVTRLTPVAMMSIIKMTAIAGTATAVMTLLLSSSAWALNKTATVNVSVTIFAAPPCEINSNNTINVNFGDTVLTSNIDGVNYIKPVNYTLNCTAAADNALKISINGNGATFDTNLLKTSNSGLGIKLIRDGQQLALNTTSNFTYPNVPVLQAVPIKQTNATLSTGYFSGTATLVVEYQ</sequence>
<comment type="caution">
    <text evidence="2">The sequence shown here is derived from an EMBL/GenBank/DDBJ whole genome shotgun (WGS) entry which is preliminary data.</text>
</comment>
<dbReference type="PANTHER" id="PTHR33420">
    <property type="entry name" value="FIMBRIAL SUBUNIT ELFA-RELATED"/>
    <property type="match status" value="1"/>
</dbReference>
<dbReference type="GO" id="GO:0009289">
    <property type="term" value="C:pilus"/>
    <property type="evidence" value="ECO:0007669"/>
    <property type="project" value="InterPro"/>
</dbReference>
<organism evidence="2 3">
    <name type="scientific">Yersinia kristensenii</name>
    <dbReference type="NCBI Taxonomy" id="28152"/>
    <lineage>
        <taxon>Bacteria</taxon>
        <taxon>Pseudomonadati</taxon>
        <taxon>Pseudomonadota</taxon>
        <taxon>Gammaproteobacteria</taxon>
        <taxon>Enterobacterales</taxon>
        <taxon>Yersiniaceae</taxon>
        <taxon>Yersinia</taxon>
    </lineage>
</organism>